<sequence length="86" mass="9118">MTRGDKGNVGVHFRAPVCPADVLAERYSALVAAESAQGRTPELDRITFIRSDADVAGLGGRSADFLSVLAARHAASDPTDQTHARR</sequence>
<name>A0AA40SL47_9ACTN</name>
<dbReference type="AlphaFoldDB" id="A0AA40SL47"/>
<evidence type="ECO:0000313" key="2">
    <source>
        <dbReference type="Proteomes" id="UP000530412"/>
    </source>
</evidence>
<dbReference type="RefSeq" id="WP_233452629.1">
    <property type="nucleotide sequence ID" value="NZ_BMSU01000032.1"/>
</dbReference>
<accession>A0AA40SL47</accession>
<organism evidence="1 2">
    <name type="scientific">Streptomyces calvus</name>
    <dbReference type="NCBI Taxonomy" id="67282"/>
    <lineage>
        <taxon>Bacteria</taxon>
        <taxon>Bacillati</taxon>
        <taxon>Actinomycetota</taxon>
        <taxon>Actinomycetes</taxon>
        <taxon>Kitasatosporales</taxon>
        <taxon>Streptomycetaceae</taxon>
        <taxon>Streptomyces</taxon>
    </lineage>
</organism>
<proteinExistence type="predicted"/>
<comment type="caution">
    <text evidence="1">The sequence shown here is derived from an EMBL/GenBank/DDBJ whole genome shotgun (WGS) entry which is preliminary data.</text>
</comment>
<gene>
    <name evidence="1" type="ORF">FHS33_006759</name>
</gene>
<reference evidence="1 2" key="1">
    <citation type="submission" date="2020-08" db="EMBL/GenBank/DDBJ databases">
        <title>Genomic Encyclopedia of Type Strains, Phase III (KMG-III): the genomes of soil and plant-associated and newly described type strains.</title>
        <authorList>
            <person name="Whitman W."/>
        </authorList>
    </citation>
    <scope>NUCLEOTIDE SEQUENCE [LARGE SCALE GENOMIC DNA]</scope>
    <source>
        <strain evidence="1 2">CECT 3271</strain>
    </source>
</reference>
<dbReference type="EMBL" id="JACJIE010000031">
    <property type="protein sequence ID" value="MBA8948286.1"/>
    <property type="molecule type" value="Genomic_DNA"/>
</dbReference>
<protein>
    <submittedName>
        <fullName evidence="1">Uncharacterized protein</fullName>
    </submittedName>
</protein>
<evidence type="ECO:0000313" key="1">
    <source>
        <dbReference type="EMBL" id="MBA8948286.1"/>
    </source>
</evidence>
<dbReference type="Proteomes" id="UP000530412">
    <property type="component" value="Unassembled WGS sequence"/>
</dbReference>